<evidence type="ECO:0000259" key="7">
    <source>
        <dbReference type="PROSITE" id="PS51372"/>
    </source>
</evidence>
<dbReference type="RefSeq" id="WP_171715796.1">
    <property type="nucleotide sequence ID" value="NZ_WHOB01000012.1"/>
</dbReference>
<gene>
    <name evidence="8" type="ORF">GC101_01315</name>
</gene>
<dbReference type="PROSITE" id="PS00654">
    <property type="entry name" value="PRD_1"/>
    <property type="match status" value="1"/>
</dbReference>
<evidence type="ECO:0000256" key="1">
    <source>
        <dbReference type="ARBA" id="ARBA00022737"/>
    </source>
</evidence>
<sequence length="285" mass="33276">MKIKKLLNNNAITVMNEQNKEIVIMGKGIAFKKKSGDLVEEEKIEKIFSLDNQQLSDKLKALLSEIPIEHMELSEEIINYAKLHLAKKLHDNIYVSLTDHISFALERHANGLPIKNAMLWEIKRFYKDEFDIGKAALLIIEAKMGVTLPEDEAGYIALHLVNAELNEEMHNIVSITKIMNDILNIVKHHFRLEYDEESLIYYRLITHLKFFAQRLLNDSPAVNQESALFEMIKQQYAEAFTCVEKIRVYIHSIYNRFLTDEEMLYLTIHIERITKEKQKKEIGDT</sequence>
<feature type="domain" description="PRD" evidence="7">
    <location>
        <begin position="171"/>
        <end position="280"/>
    </location>
</feature>
<evidence type="ECO:0000313" key="8">
    <source>
        <dbReference type="EMBL" id="NOU77511.1"/>
    </source>
</evidence>
<feature type="domain" description="PRD" evidence="7">
    <location>
        <begin position="65"/>
        <end position="170"/>
    </location>
</feature>
<keyword evidence="2" id="KW-0694">RNA-binding</keyword>
<dbReference type="NCBIfam" id="NF046042">
    <property type="entry name" value="LicT"/>
    <property type="match status" value="1"/>
</dbReference>
<accession>A0ABX1YBD4</accession>
<keyword evidence="5" id="KW-0804">Transcription</keyword>
<comment type="similarity">
    <text evidence="6">Belongs to the transcriptional antiterminator BglG family.</text>
</comment>
<keyword evidence="9" id="KW-1185">Reference proteome</keyword>
<keyword evidence="1" id="KW-0677">Repeat</keyword>
<evidence type="ECO:0000256" key="4">
    <source>
        <dbReference type="ARBA" id="ARBA00023159"/>
    </source>
</evidence>
<dbReference type="InterPro" id="IPR011608">
    <property type="entry name" value="PRD"/>
</dbReference>
<dbReference type="PANTHER" id="PTHR30185">
    <property type="entry name" value="CRYPTIC BETA-GLUCOSIDE BGL OPERON ANTITERMINATOR"/>
    <property type="match status" value="1"/>
</dbReference>
<dbReference type="EMBL" id="WHOB01000012">
    <property type="protein sequence ID" value="NOU77511.1"/>
    <property type="molecule type" value="Genomic_DNA"/>
</dbReference>
<dbReference type="SUPFAM" id="SSF50151">
    <property type="entry name" value="SacY-like RNA-binding domain"/>
    <property type="match status" value="1"/>
</dbReference>
<dbReference type="Proteomes" id="UP000596857">
    <property type="component" value="Unassembled WGS sequence"/>
</dbReference>
<evidence type="ECO:0000313" key="9">
    <source>
        <dbReference type="Proteomes" id="UP000596857"/>
    </source>
</evidence>
<dbReference type="PROSITE" id="PS51372">
    <property type="entry name" value="PRD_2"/>
    <property type="match status" value="2"/>
</dbReference>
<dbReference type="InterPro" id="IPR036650">
    <property type="entry name" value="CAT_RNA-bd_dom_sf"/>
</dbReference>
<dbReference type="Pfam" id="PF00874">
    <property type="entry name" value="PRD"/>
    <property type="match status" value="2"/>
</dbReference>
<dbReference type="Gene3D" id="2.30.24.10">
    <property type="entry name" value="CAT RNA-binding domain"/>
    <property type="match status" value="1"/>
</dbReference>
<dbReference type="Gene3D" id="1.10.1790.10">
    <property type="entry name" value="PRD domain"/>
    <property type="match status" value="2"/>
</dbReference>
<protein>
    <submittedName>
        <fullName evidence="8">PRD domain-containing protein</fullName>
    </submittedName>
</protein>
<dbReference type="InterPro" id="IPR036634">
    <property type="entry name" value="PRD_sf"/>
</dbReference>
<evidence type="ECO:0000256" key="5">
    <source>
        <dbReference type="ARBA" id="ARBA00023163"/>
    </source>
</evidence>
<dbReference type="PANTHER" id="PTHR30185:SF15">
    <property type="entry name" value="CRYPTIC BETA-GLUCOSIDE BGL OPERON ANTITERMINATOR"/>
    <property type="match status" value="1"/>
</dbReference>
<reference evidence="8 9" key="1">
    <citation type="submission" date="2019-10" db="EMBL/GenBank/DDBJ databases">
        <title>Description of Paenibacillus terricola sp. nov.</title>
        <authorList>
            <person name="Carlier A."/>
            <person name="Qi S."/>
        </authorList>
    </citation>
    <scope>NUCLEOTIDE SEQUENCE [LARGE SCALE GENOMIC DNA]</scope>
    <source>
        <strain evidence="8 9">LMG 31459</strain>
    </source>
</reference>
<keyword evidence="3" id="KW-0805">Transcription regulation</keyword>
<evidence type="ECO:0000256" key="2">
    <source>
        <dbReference type="ARBA" id="ARBA00022884"/>
    </source>
</evidence>
<proteinExistence type="inferred from homology"/>
<name>A0ABX1YBD4_9BACL</name>
<organism evidence="8 9">
    <name type="scientific">Paenibacillus phytohabitans</name>
    <dbReference type="NCBI Taxonomy" id="2654978"/>
    <lineage>
        <taxon>Bacteria</taxon>
        <taxon>Bacillati</taxon>
        <taxon>Bacillota</taxon>
        <taxon>Bacilli</taxon>
        <taxon>Bacillales</taxon>
        <taxon>Paenibacillaceae</taxon>
        <taxon>Paenibacillus</taxon>
    </lineage>
</organism>
<comment type="caution">
    <text evidence="8">The sequence shown here is derived from an EMBL/GenBank/DDBJ whole genome shotgun (WGS) entry which is preliminary data.</text>
</comment>
<evidence type="ECO:0000256" key="6">
    <source>
        <dbReference type="ARBA" id="ARBA00038510"/>
    </source>
</evidence>
<keyword evidence="4" id="KW-0010">Activator</keyword>
<dbReference type="SMART" id="SM01061">
    <property type="entry name" value="CAT_RBD"/>
    <property type="match status" value="1"/>
</dbReference>
<dbReference type="InterPro" id="IPR050661">
    <property type="entry name" value="BglG_antiterminators"/>
</dbReference>
<dbReference type="InterPro" id="IPR001550">
    <property type="entry name" value="Transcrpt_antitermin_CS"/>
</dbReference>
<evidence type="ECO:0000256" key="3">
    <source>
        <dbReference type="ARBA" id="ARBA00023015"/>
    </source>
</evidence>
<dbReference type="SUPFAM" id="SSF63520">
    <property type="entry name" value="PTS-regulatory domain, PRD"/>
    <property type="match status" value="2"/>
</dbReference>
<dbReference type="Pfam" id="PF03123">
    <property type="entry name" value="CAT_RBD"/>
    <property type="match status" value="1"/>
</dbReference>
<dbReference type="InterPro" id="IPR004341">
    <property type="entry name" value="CAT_RNA-bd_dom"/>
</dbReference>